<feature type="transmembrane region" description="Helical" evidence="1">
    <location>
        <begin position="349"/>
        <end position="367"/>
    </location>
</feature>
<name>A0A7X5ZU43_9SPHN</name>
<organism evidence="2 3">
    <name type="scientific">Sphingomonas leidyi</name>
    <dbReference type="NCBI Taxonomy" id="68569"/>
    <lineage>
        <taxon>Bacteria</taxon>
        <taxon>Pseudomonadati</taxon>
        <taxon>Pseudomonadota</taxon>
        <taxon>Alphaproteobacteria</taxon>
        <taxon>Sphingomonadales</taxon>
        <taxon>Sphingomonadaceae</taxon>
        <taxon>Sphingomonas</taxon>
    </lineage>
</organism>
<dbReference type="EMBL" id="JAASQV010000001">
    <property type="protein sequence ID" value="NIJ63630.1"/>
    <property type="molecule type" value="Genomic_DNA"/>
</dbReference>
<evidence type="ECO:0008006" key="4">
    <source>
        <dbReference type="Google" id="ProtNLM"/>
    </source>
</evidence>
<proteinExistence type="predicted"/>
<feature type="transmembrane region" description="Helical" evidence="1">
    <location>
        <begin position="150"/>
        <end position="168"/>
    </location>
</feature>
<feature type="transmembrane region" description="Helical" evidence="1">
    <location>
        <begin position="304"/>
        <end position="322"/>
    </location>
</feature>
<feature type="transmembrane region" description="Helical" evidence="1">
    <location>
        <begin position="216"/>
        <end position="234"/>
    </location>
</feature>
<keyword evidence="1" id="KW-0472">Membrane</keyword>
<comment type="caution">
    <text evidence="2">The sequence shown here is derived from an EMBL/GenBank/DDBJ whole genome shotgun (WGS) entry which is preliminary data.</text>
</comment>
<keyword evidence="3" id="KW-1185">Reference proteome</keyword>
<gene>
    <name evidence="2" type="ORF">FHR20_000561</name>
</gene>
<dbReference type="Proteomes" id="UP000564677">
    <property type="component" value="Unassembled WGS sequence"/>
</dbReference>
<feature type="transmembrane region" description="Helical" evidence="1">
    <location>
        <begin position="88"/>
        <end position="105"/>
    </location>
</feature>
<evidence type="ECO:0000256" key="1">
    <source>
        <dbReference type="SAM" id="Phobius"/>
    </source>
</evidence>
<evidence type="ECO:0000313" key="3">
    <source>
        <dbReference type="Proteomes" id="UP000564677"/>
    </source>
</evidence>
<keyword evidence="1" id="KW-1133">Transmembrane helix</keyword>
<sequence length="389" mass="42760">MRLRIDLSDYLQLKTLLLAALLILMVTSVALQFVALQAVFILYCLGLFVLYNRGIDYLAASDKNYLVFALVATAAILPINVFRTPTSALHFAMVLATLGGALVAAKSPRVYAAASLVALLFAQGVVLWFLRKSGLDNFPLEDMIEGTSSNGITSYIVCLQINYCVANLHARGRAAPLTSAITFLICVVGYGRGSILAGTAIMLISLLFAFRPLPRIYAIATTAVLALGSAFLIAENYQLIYDYAANNTKLGNGLYDEPRAAMIEEYWNRLSGFNILFGASFDNTLIDRFFNGNPHNSYIRGHHFLGLFYILLMGLMVLRPLFSRISITEKAFHIAMLGTLLLRASTEPILFPTPFDVMYFSMFLLFGRPSQASLARRPASLPSPKPAYA</sequence>
<evidence type="ECO:0000313" key="2">
    <source>
        <dbReference type="EMBL" id="NIJ63630.1"/>
    </source>
</evidence>
<reference evidence="2 3" key="1">
    <citation type="submission" date="2020-03" db="EMBL/GenBank/DDBJ databases">
        <title>Genomic Encyclopedia of Type Strains, Phase IV (KMG-IV): sequencing the most valuable type-strain genomes for metagenomic binning, comparative biology and taxonomic classification.</title>
        <authorList>
            <person name="Goeker M."/>
        </authorList>
    </citation>
    <scope>NUCLEOTIDE SEQUENCE [LARGE SCALE GENOMIC DNA]</scope>
    <source>
        <strain evidence="2 3">DSM 4733</strain>
    </source>
</reference>
<protein>
    <recommendedName>
        <fullName evidence="4">O-antigen ligase family protein</fullName>
    </recommendedName>
</protein>
<dbReference type="AlphaFoldDB" id="A0A7X5ZU43"/>
<feature type="transmembrane region" description="Helical" evidence="1">
    <location>
        <begin position="33"/>
        <end position="52"/>
    </location>
</feature>
<feature type="transmembrane region" description="Helical" evidence="1">
    <location>
        <begin position="7"/>
        <end position="27"/>
    </location>
</feature>
<accession>A0A7X5ZU43</accession>
<feature type="transmembrane region" description="Helical" evidence="1">
    <location>
        <begin position="110"/>
        <end position="130"/>
    </location>
</feature>
<keyword evidence="1" id="KW-0812">Transmembrane</keyword>
<dbReference type="RefSeq" id="WP_167298116.1">
    <property type="nucleotide sequence ID" value="NZ_JAASQV010000001.1"/>
</dbReference>
<feature type="transmembrane region" description="Helical" evidence="1">
    <location>
        <begin position="180"/>
        <end position="210"/>
    </location>
</feature>
<feature type="transmembrane region" description="Helical" evidence="1">
    <location>
        <begin position="64"/>
        <end position="82"/>
    </location>
</feature>